<name>A0A9D3WD00_9ROSI</name>
<evidence type="ECO:0000313" key="1">
    <source>
        <dbReference type="EMBL" id="KAH1122324.1"/>
    </source>
</evidence>
<comment type="caution">
    <text evidence="1">The sequence shown here is derived from an EMBL/GenBank/DDBJ whole genome shotgun (WGS) entry which is preliminary data.</text>
</comment>
<accession>A0A9D3WD00</accession>
<dbReference type="Proteomes" id="UP000828251">
    <property type="component" value="Unassembled WGS sequence"/>
</dbReference>
<evidence type="ECO:0000313" key="2">
    <source>
        <dbReference type="Proteomes" id="UP000828251"/>
    </source>
</evidence>
<organism evidence="1 2">
    <name type="scientific">Gossypium stocksii</name>
    <dbReference type="NCBI Taxonomy" id="47602"/>
    <lineage>
        <taxon>Eukaryota</taxon>
        <taxon>Viridiplantae</taxon>
        <taxon>Streptophyta</taxon>
        <taxon>Embryophyta</taxon>
        <taxon>Tracheophyta</taxon>
        <taxon>Spermatophyta</taxon>
        <taxon>Magnoliopsida</taxon>
        <taxon>eudicotyledons</taxon>
        <taxon>Gunneridae</taxon>
        <taxon>Pentapetalae</taxon>
        <taxon>rosids</taxon>
        <taxon>malvids</taxon>
        <taxon>Malvales</taxon>
        <taxon>Malvaceae</taxon>
        <taxon>Malvoideae</taxon>
        <taxon>Gossypium</taxon>
    </lineage>
</organism>
<sequence>MRDLHYFLDIEVTRSSSCKYIRDLLGRTNLANAKSVHTPMINASILAKDDGDHLDDPTEYRSLTGAFQYVVLTQSDIAYVVNRVCQFIHAPTTIHLVALKRILRYLRGTLNYGLVFRPFDRLSLVAYADAN</sequence>
<protein>
    <recommendedName>
        <fullName evidence="3">Reverse transcriptase Ty1/copia-type domain-containing protein</fullName>
    </recommendedName>
</protein>
<gene>
    <name evidence="1" type="ORF">J1N35_005484</name>
</gene>
<dbReference type="OrthoDB" id="1163908at2759"/>
<evidence type="ECO:0008006" key="3">
    <source>
        <dbReference type="Google" id="ProtNLM"/>
    </source>
</evidence>
<dbReference type="AlphaFoldDB" id="A0A9D3WD00"/>
<dbReference type="EMBL" id="JAIQCV010000002">
    <property type="protein sequence ID" value="KAH1122324.1"/>
    <property type="molecule type" value="Genomic_DNA"/>
</dbReference>
<dbReference type="PANTHER" id="PTHR11439:SF455">
    <property type="entry name" value="RLK (RECEPTOR-LIKE PROTEIN KINASE) 8, PUTATIVE-RELATED"/>
    <property type="match status" value="1"/>
</dbReference>
<proteinExistence type="predicted"/>
<reference evidence="1 2" key="1">
    <citation type="journal article" date="2021" name="Plant Biotechnol. J.">
        <title>Multi-omics assisted identification of the key and species-specific regulatory components of drought-tolerant mechanisms in Gossypium stocksii.</title>
        <authorList>
            <person name="Yu D."/>
            <person name="Ke L."/>
            <person name="Zhang D."/>
            <person name="Wu Y."/>
            <person name="Sun Y."/>
            <person name="Mei J."/>
            <person name="Sun J."/>
            <person name="Sun Y."/>
        </authorList>
    </citation>
    <scope>NUCLEOTIDE SEQUENCE [LARGE SCALE GENOMIC DNA]</scope>
    <source>
        <strain evidence="2">cv. E1</strain>
        <tissue evidence="1">Leaf</tissue>
    </source>
</reference>
<dbReference type="PANTHER" id="PTHR11439">
    <property type="entry name" value="GAG-POL-RELATED RETROTRANSPOSON"/>
    <property type="match status" value="1"/>
</dbReference>
<keyword evidence="2" id="KW-1185">Reference proteome</keyword>